<name>A0AAU7QY22_9ACTN</name>
<feature type="compositionally biased region" description="Low complexity" evidence="1">
    <location>
        <begin position="247"/>
        <end position="269"/>
    </location>
</feature>
<feature type="region of interest" description="Disordered" evidence="1">
    <location>
        <begin position="245"/>
        <end position="269"/>
    </location>
</feature>
<dbReference type="PANTHER" id="PTHR30348">
    <property type="entry name" value="UNCHARACTERIZED PROTEIN YECE"/>
    <property type="match status" value="1"/>
</dbReference>
<protein>
    <submittedName>
        <fullName evidence="2">DUF72 domain-containing protein</fullName>
    </submittedName>
</protein>
<evidence type="ECO:0000256" key="1">
    <source>
        <dbReference type="SAM" id="MobiDB-lite"/>
    </source>
</evidence>
<evidence type="ECO:0000313" key="2">
    <source>
        <dbReference type="EMBL" id="XBT80922.1"/>
    </source>
</evidence>
<dbReference type="Pfam" id="PF01904">
    <property type="entry name" value="DUF72"/>
    <property type="match status" value="1"/>
</dbReference>
<dbReference type="InterPro" id="IPR036520">
    <property type="entry name" value="UPF0759_sf"/>
</dbReference>
<dbReference type="AlphaFoldDB" id="A0AAU7QY22"/>
<dbReference type="SUPFAM" id="SSF117396">
    <property type="entry name" value="TM1631-like"/>
    <property type="match status" value="1"/>
</dbReference>
<dbReference type="InterPro" id="IPR002763">
    <property type="entry name" value="DUF72"/>
</dbReference>
<proteinExistence type="predicted"/>
<reference evidence="2" key="1">
    <citation type="submission" date="2024-06" db="EMBL/GenBank/DDBJ databases">
        <title>Micromonospora sp. strain HUAS YX12 genome sequences.</title>
        <authorList>
            <person name="Mo P."/>
        </authorList>
    </citation>
    <scope>NUCLEOTIDE SEQUENCE</scope>
    <source>
        <strain evidence="2">HUAS YX12</strain>
    </source>
</reference>
<organism evidence="2">
    <name type="scientific">Micromonospora sp. HUAS YX12</name>
    <dbReference type="NCBI Taxonomy" id="3156396"/>
    <lineage>
        <taxon>Bacteria</taxon>
        <taxon>Bacillati</taxon>
        <taxon>Actinomycetota</taxon>
        <taxon>Actinomycetes</taxon>
        <taxon>Micromonosporales</taxon>
        <taxon>Micromonosporaceae</taxon>
        <taxon>Micromonospora</taxon>
    </lineage>
</organism>
<accession>A0AAU7QY22</accession>
<dbReference type="Gene3D" id="3.20.20.410">
    <property type="entry name" value="Protein of unknown function UPF0759"/>
    <property type="match status" value="1"/>
</dbReference>
<dbReference type="RefSeq" id="WP_349877354.1">
    <property type="nucleotide sequence ID" value="NZ_CP157974.1"/>
</dbReference>
<dbReference type="EMBL" id="CP157974">
    <property type="protein sequence ID" value="XBT80922.1"/>
    <property type="molecule type" value="Genomic_DNA"/>
</dbReference>
<dbReference type="PANTHER" id="PTHR30348:SF4">
    <property type="entry name" value="DUF72 DOMAIN-CONTAINING PROTEIN"/>
    <property type="match status" value="1"/>
</dbReference>
<sequence>MFLVGTSGWQYRDWRERFYPAGLPQRRWLEHFASRFATVEVNNAFYRLPERDTFTAWRERTPGDFCVAVKMSRYLTHVKRLRDPAEPVARFLDRASGLGDRLGPVLVQLPPTLRADPDALAGVLRRFPADVRVAVEPRHRSWWTDDTRRVLERHRAALVWADRLSRPVTPLWRTTDFGYLRLHEGRAQQWPRYGRAALAGWVRRLAGAFDGGEPAYVYFNNDPGGAAIVDAVAFAGLARRAGLPVSRTPAARPAEGAGRAGPAPDQGII</sequence>
<gene>
    <name evidence="2" type="ORF">ABIH81_25200</name>
</gene>